<sequence length="373" mass="40994">MIGFLDLKALNQQYREELIQVVTDVIDSGWYIQGSQLAEFEKEFAAYCGTKHCIGVANGLDALTLVLRAWKELGKLKEGDEVIVPANTYIASILAITENRLKPVLVEPDEQTYNLCPTKTSAAITANTKAVLAVHLYGQLAPMPELMALADQHDLLVLEDSAQAHGAAINGKKAGNWGHASGFSFYPGKNLGALGDAGAVTTNDDELATTIRALGNYGSHKKYENLYQGVNSRLDEMQAAMLRVKLQHLDTETQRRKEIALAYAKGITHPELSQPITAHSTLTSLENHVFHLYVVRTAEREALQAHLANTGVQTLIHYPTPPHQQQAYAQWNEKTYPLTEVIHQQVLSLPISPVMTDDKVDAVIAACNSFEMP</sequence>
<evidence type="ECO:0000256" key="1">
    <source>
        <dbReference type="ARBA" id="ARBA00022898"/>
    </source>
</evidence>
<accession>A0ABN1I664</accession>
<dbReference type="SUPFAM" id="SSF53383">
    <property type="entry name" value="PLP-dependent transferases"/>
    <property type="match status" value="1"/>
</dbReference>
<proteinExistence type="inferred from homology"/>
<organism evidence="4 5">
    <name type="scientific">Marinobacterium maritimum</name>
    <dbReference type="NCBI Taxonomy" id="500162"/>
    <lineage>
        <taxon>Bacteria</taxon>
        <taxon>Pseudomonadati</taxon>
        <taxon>Pseudomonadota</taxon>
        <taxon>Gammaproteobacteria</taxon>
        <taxon>Oceanospirillales</taxon>
        <taxon>Oceanospirillaceae</taxon>
        <taxon>Marinobacterium</taxon>
    </lineage>
</organism>
<dbReference type="InterPro" id="IPR015422">
    <property type="entry name" value="PyrdxlP-dep_Trfase_small"/>
</dbReference>
<dbReference type="InterPro" id="IPR015421">
    <property type="entry name" value="PyrdxlP-dep_Trfase_major"/>
</dbReference>
<dbReference type="CDD" id="cd00616">
    <property type="entry name" value="AHBA_syn"/>
    <property type="match status" value="1"/>
</dbReference>
<comment type="caution">
    <text evidence="4">The sequence shown here is derived from an EMBL/GenBank/DDBJ whole genome shotgun (WGS) entry which is preliminary data.</text>
</comment>
<name>A0ABN1I664_9GAMM</name>
<keyword evidence="5" id="KW-1185">Reference proteome</keyword>
<keyword evidence="1 3" id="KW-0663">Pyridoxal phosphate</keyword>
<protein>
    <submittedName>
        <fullName evidence="4">DegT/DnrJ/EryC1/StrS family aminotransferase</fullName>
    </submittedName>
</protein>
<comment type="similarity">
    <text evidence="2 3">Belongs to the DegT/DnrJ/EryC1 family.</text>
</comment>
<dbReference type="Gene3D" id="3.40.640.10">
    <property type="entry name" value="Type I PLP-dependent aspartate aminotransferase-like (Major domain)"/>
    <property type="match status" value="1"/>
</dbReference>
<evidence type="ECO:0000313" key="4">
    <source>
        <dbReference type="EMBL" id="GAA0691751.1"/>
    </source>
</evidence>
<evidence type="ECO:0000256" key="2">
    <source>
        <dbReference type="ARBA" id="ARBA00037999"/>
    </source>
</evidence>
<dbReference type="InterPro" id="IPR000653">
    <property type="entry name" value="DegT/StrS_aminotransferase"/>
</dbReference>
<gene>
    <name evidence="4" type="ORF">GCM10009104_18370</name>
</gene>
<dbReference type="Gene3D" id="3.90.1150.10">
    <property type="entry name" value="Aspartate Aminotransferase, domain 1"/>
    <property type="match status" value="1"/>
</dbReference>
<reference evidence="4 5" key="1">
    <citation type="journal article" date="2019" name="Int. J. Syst. Evol. Microbiol.">
        <title>The Global Catalogue of Microorganisms (GCM) 10K type strain sequencing project: providing services to taxonomists for standard genome sequencing and annotation.</title>
        <authorList>
            <consortium name="The Broad Institute Genomics Platform"/>
            <consortium name="The Broad Institute Genome Sequencing Center for Infectious Disease"/>
            <person name="Wu L."/>
            <person name="Ma J."/>
        </authorList>
    </citation>
    <scope>NUCLEOTIDE SEQUENCE [LARGE SCALE GENOMIC DNA]</scope>
    <source>
        <strain evidence="4 5">JCM 15134</strain>
    </source>
</reference>
<evidence type="ECO:0000256" key="3">
    <source>
        <dbReference type="RuleBase" id="RU004508"/>
    </source>
</evidence>
<dbReference type="PIRSF" id="PIRSF000390">
    <property type="entry name" value="PLP_StrS"/>
    <property type="match status" value="1"/>
</dbReference>
<dbReference type="Pfam" id="PF01041">
    <property type="entry name" value="DegT_DnrJ_EryC1"/>
    <property type="match status" value="1"/>
</dbReference>
<dbReference type="PANTHER" id="PTHR30244:SF36">
    <property type="entry name" value="3-OXO-GLUCOSE-6-PHOSPHATE:GLUTAMATE AMINOTRANSFERASE"/>
    <property type="match status" value="1"/>
</dbReference>
<dbReference type="GO" id="GO:0008483">
    <property type="term" value="F:transaminase activity"/>
    <property type="evidence" value="ECO:0007669"/>
    <property type="project" value="UniProtKB-KW"/>
</dbReference>
<dbReference type="RefSeq" id="WP_343805133.1">
    <property type="nucleotide sequence ID" value="NZ_BAAAET010000002.1"/>
</dbReference>
<dbReference type="PANTHER" id="PTHR30244">
    <property type="entry name" value="TRANSAMINASE"/>
    <property type="match status" value="1"/>
</dbReference>
<dbReference type="EMBL" id="BAAAET010000002">
    <property type="protein sequence ID" value="GAA0691751.1"/>
    <property type="molecule type" value="Genomic_DNA"/>
</dbReference>
<dbReference type="Proteomes" id="UP001499915">
    <property type="component" value="Unassembled WGS sequence"/>
</dbReference>
<dbReference type="InterPro" id="IPR015424">
    <property type="entry name" value="PyrdxlP-dep_Trfase"/>
</dbReference>
<keyword evidence="4" id="KW-0808">Transferase</keyword>
<evidence type="ECO:0000313" key="5">
    <source>
        <dbReference type="Proteomes" id="UP001499915"/>
    </source>
</evidence>
<keyword evidence="4" id="KW-0032">Aminotransferase</keyword>